<evidence type="ECO:0000259" key="2">
    <source>
        <dbReference type="Pfam" id="PF00248"/>
    </source>
</evidence>
<accession>A0A9N9L635</accession>
<dbReference type="GO" id="GO:0016491">
    <property type="term" value="F:oxidoreductase activity"/>
    <property type="evidence" value="ECO:0007669"/>
    <property type="project" value="UniProtKB-KW"/>
</dbReference>
<gene>
    <name evidence="3" type="ORF">HYFRA_00012579</name>
</gene>
<dbReference type="InterPro" id="IPR050791">
    <property type="entry name" value="Aldo-Keto_reductase"/>
</dbReference>
<proteinExistence type="predicted"/>
<dbReference type="GO" id="GO:0005737">
    <property type="term" value="C:cytoplasm"/>
    <property type="evidence" value="ECO:0007669"/>
    <property type="project" value="TreeGrafter"/>
</dbReference>
<dbReference type="Pfam" id="PF00248">
    <property type="entry name" value="Aldo_ket_red"/>
    <property type="match status" value="1"/>
</dbReference>
<feature type="domain" description="NADP-dependent oxidoreductase" evidence="2">
    <location>
        <begin position="17"/>
        <end position="299"/>
    </location>
</feature>
<sequence>LFLRSRLHGNVNGPLPWPPTDEENFAVLTAAADKGINFWVTSNSHGHSENESMLGRWLASTGRRNEIFLTTKFGIEITNEGYKSNSKPEHVRAACEASLQRLGVQSVDMYAQNRVDPGTPIEETIRAMVELKNEGKIKYLGLSECSATILRRASKIHHIAAVEVEFSPYALEIEDAKIGLLSAARKLGTKIIAYSPLGRGFMTGSLRKRDDLDEKDSRRFFPRFSKENLDGNLRIVEVIEGIAKEKESSVGQLGLAWVLAQGDDFVPIPGKKHVRYLEGNSEAAYLELSREEEQNIRAAINSVVGAKGARYPEAHLAMCFGDSVEVEAK</sequence>
<evidence type="ECO:0000313" key="3">
    <source>
        <dbReference type="EMBL" id="CAG8959221.1"/>
    </source>
</evidence>
<organism evidence="3 4">
    <name type="scientific">Hymenoscyphus fraxineus</name>
    <dbReference type="NCBI Taxonomy" id="746836"/>
    <lineage>
        <taxon>Eukaryota</taxon>
        <taxon>Fungi</taxon>
        <taxon>Dikarya</taxon>
        <taxon>Ascomycota</taxon>
        <taxon>Pezizomycotina</taxon>
        <taxon>Leotiomycetes</taxon>
        <taxon>Helotiales</taxon>
        <taxon>Helotiaceae</taxon>
        <taxon>Hymenoscyphus</taxon>
    </lineage>
</organism>
<dbReference type="AlphaFoldDB" id="A0A9N9L635"/>
<dbReference type="InterPro" id="IPR036812">
    <property type="entry name" value="NAD(P)_OxRdtase_dom_sf"/>
</dbReference>
<name>A0A9N9L635_9HELO</name>
<dbReference type="Proteomes" id="UP000696280">
    <property type="component" value="Unassembled WGS sequence"/>
</dbReference>
<feature type="non-terminal residue" evidence="3">
    <location>
        <position position="1"/>
    </location>
</feature>
<comment type="caution">
    <text evidence="3">The sequence shown here is derived from an EMBL/GenBank/DDBJ whole genome shotgun (WGS) entry which is preliminary data.</text>
</comment>
<dbReference type="SUPFAM" id="SSF51430">
    <property type="entry name" value="NAD(P)-linked oxidoreductase"/>
    <property type="match status" value="1"/>
</dbReference>
<evidence type="ECO:0000256" key="1">
    <source>
        <dbReference type="ARBA" id="ARBA00023002"/>
    </source>
</evidence>
<reference evidence="3" key="1">
    <citation type="submission" date="2021-07" db="EMBL/GenBank/DDBJ databases">
        <authorList>
            <person name="Durling M."/>
        </authorList>
    </citation>
    <scope>NUCLEOTIDE SEQUENCE</scope>
</reference>
<dbReference type="Gene3D" id="3.20.20.100">
    <property type="entry name" value="NADP-dependent oxidoreductase domain"/>
    <property type="match status" value="1"/>
</dbReference>
<dbReference type="PANTHER" id="PTHR43625">
    <property type="entry name" value="AFLATOXIN B1 ALDEHYDE REDUCTASE"/>
    <property type="match status" value="1"/>
</dbReference>
<dbReference type="InterPro" id="IPR023210">
    <property type="entry name" value="NADP_OxRdtase_dom"/>
</dbReference>
<keyword evidence="1" id="KW-0560">Oxidoreductase</keyword>
<keyword evidence="4" id="KW-1185">Reference proteome</keyword>
<evidence type="ECO:0000313" key="4">
    <source>
        <dbReference type="Proteomes" id="UP000696280"/>
    </source>
</evidence>
<dbReference type="OrthoDB" id="37537at2759"/>
<dbReference type="EMBL" id="CAJVRL010000090">
    <property type="protein sequence ID" value="CAG8959221.1"/>
    <property type="molecule type" value="Genomic_DNA"/>
</dbReference>
<protein>
    <recommendedName>
        <fullName evidence="2">NADP-dependent oxidoreductase domain-containing protein</fullName>
    </recommendedName>
</protein>
<dbReference type="PANTHER" id="PTHR43625:SF40">
    <property type="entry name" value="ALDO-KETO REDUCTASE YAKC [NADP(+)]"/>
    <property type="match status" value="1"/>
</dbReference>